<feature type="transmembrane region" description="Helical" evidence="1">
    <location>
        <begin position="161"/>
        <end position="179"/>
    </location>
</feature>
<evidence type="ECO:0000256" key="1">
    <source>
        <dbReference type="SAM" id="Phobius"/>
    </source>
</evidence>
<protein>
    <submittedName>
        <fullName evidence="2">Uncharacterized protein</fullName>
    </submittedName>
</protein>
<accession>A0ABP4MZJ2</accession>
<dbReference type="Proteomes" id="UP001500393">
    <property type="component" value="Unassembled WGS sequence"/>
</dbReference>
<keyword evidence="1" id="KW-0472">Membrane</keyword>
<keyword evidence="1" id="KW-1133">Transmembrane helix</keyword>
<name>A0ABP4MZJ2_9ACTN</name>
<comment type="caution">
    <text evidence="2">The sequence shown here is derived from an EMBL/GenBank/DDBJ whole genome shotgun (WGS) entry which is preliminary data.</text>
</comment>
<feature type="transmembrane region" description="Helical" evidence="1">
    <location>
        <begin position="102"/>
        <end position="125"/>
    </location>
</feature>
<feature type="transmembrane region" description="Helical" evidence="1">
    <location>
        <begin position="59"/>
        <end position="81"/>
    </location>
</feature>
<sequence>MTATEGKPAPAWVRLLAAVGSPIALATALLFYFGWVRTRFQARALGYDPVVLQLSVQDYLLKSINVLFLPLVVLVLGLLIVQQQHRRVVHAARSRPRVRLAAIRAGRMMIRSWPIWLVVCVGMLALPATRLIAIPAALTVGLVLALYGQMLTRAVGSGSRWSGATTALVCVLLAFAVFWDTERIARATGEAFAKDILAYPWQLVAVTVFSEKRLEITADGVMESPLGEDSAYRYRYTGLRLLEGTRDRYVLMNEAGGQIIVLRDEHGLRFEFSR</sequence>
<evidence type="ECO:0000313" key="3">
    <source>
        <dbReference type="Proteomes" id="UP001500393"/>
    </source>
</evidence>
<proteinExistence type="predicted"/>
<dbReference type="EMBL" id="BAAAOS010000005">
    <property type="protein sequence ID" value="GAA1553103.1"/>
    <property type="molecule type" value="Genomic_DNA"/>
</dbReference>
<reference evidence="3" key="1">
    <citation type="journal article" date="2019" name="Int. J. Syst. Evol. Microbiol.">
        <title>The Global Catalogue of Microorganisms (GCM) 10K type strain sequencing project: providing services to taxonomists for standard genome sequencing and annotation.</title>
        <authorList>
            <consortium name="The Broad Institute Genomics Platform"/>
            <consortium name="The Broad Institute Genome Sequencing Center for Infectious Disease"/>
            <person name="Wu L."/>
            <person name="Ma J."/>
        </authorList>
    </citation>
    <scope>NUCLEOTIDE SEQUENCE [LARGE SCALE GENOMIC DNA]</scope>
    <source>
        <strain evidence="3">JCM 14969</strain>
    </source>
</reference>
<evidence type="ECO:0000313" key="2">
    <source>
        <dbReference type="EMBL" id="GAA1553103.1"/>
    </source>
</evidence>
<organism evidence="2 3">
    <name type="scientific">Kribbella sancticallisti</name>
    <dbReference type="NCBI Taxonomy" id="460087"/>
    <lineage>
        <taxon>Bacteria</taxon>
        <taxon>Bacillati</taxon>
        <taxon>Actinomycetota</taxon>
        <taxon>Actinomycetes</taxon>
        <taxon>Propionibacteriales</taxon>
        <taxon>Kribbellaceae</taxon>
        <taxon>Kribbella</taxon>
    </lineage>
</organism>
<dbReference type="RefSeq" id="WP_344208943.1">
    <property type="nucleotide sequence ID" value="NZ_BAAAOS010000005.1"/>
</dbReference>
<gene>
    <name evidence="2" type="ORF">GCM10009789_03290</name>
</gene>
<keyword evidence="3" id="KW-1185">Reference proteome</keyword>
<keyword evidence="1" id="KW-0812">Transmembrane</keyword>
<feature type="transmembrane region" description="Helical" evidence="1">
    <location>
        <begin position="12"/>
        <end position="35"/>
    </location>
</feature>